<dbReference type="Proteomes" id="UP001066276">
    <property type="component" value="Chromosome 3_2"/>
</dbReference>
<name>A0AAV7TG87_PLEWA</name>
<protein>
    <submittedName>
        <fullName evidence="2">Uncharacterized protein</fullName>
    </submittedName>
</protein>
<comment type="caution">
    <text evidence="2">The sequence shown here is derived from an EMBL/GenBank/DDBJ whole genome shotgun (WGS) entry which is preliminary data.</text>
</comment>
<accession>A0AAV7TG87</accession>
<dbReference type="EMBL" id="JANPWB010000006">
    <property type="protein sequence ID" value="KAJ1175660.1"/>
    <property type="molecule type" value="Genomic_DNA"/>
</dbReference>
<feature type="compositionally biased region" description="Basic and acidic residues" evidence="1">
    <location>
        <begin position="90"/>
        <end position="101"/>
    </location>
</feature>
<dbReference type="AlphaFoldDB" id="A0AAV7TG87"/>
<keyword evidence="3" id="KW-1185">Reference proteome</keyword>
<organism evidence="2 3">
    <name type="scientific">Pleurodeles waltl</name>
    <name type="common">Iberian ribbed newt</name>
    <dbReference type="NCBI Taxonomy" id="8319"/>
    <lineage>
        <taxon>Eukaryota</taxon>
        <taxon>Metazoa</taxon>
        <taxon>Chordata</taxon>
        <taxon>Craniata</taxon>
        <taxon>Vertebrata</taxon>
        <taxon>Euteleostomi</taxon>
        <taxon>Amphibia</taxon>
        <taxon>Batrachia</taxon>
        <taxon>Caudata</taxon>
        <taxon>Salamandroidea</taxon>
        <taxon>Salamandridae</taxon>
        <taxon>Pleurodelinae</taxon>
        <taxon>Pleurodeles</taxon>
    </lineage>
</organism>
<evidence type="ECO:0000313" key="2">
    <source>
        <dbReference type="EMBL" id="KAJ1175660.1"/>
    </source>
</evidence>
<gene>
    <name evidence="2" type="ORF">NDU88_000947</name>
</gene>
<sequence>MSVVKDRPTDQRNGANINKYADYRLLAAITTWSERAVDRASAVQRAAAISLCRVPPGPPTTPYAVNLECANPYAPLEQLATYKHLQSNGEDPKRHGDKEQSENTVEQLGLLRGEIQILRDYIDTLAEVLNKKLDKFSSLLLKISLAT</sequence>
<reference evidence="2" key="1">
    <citation type="journal article" date="2022" name="bioRxiv">
        <title>Sequencing and chromosome-scale assembly of the giantPleurodeles waltlgenome.</title>
        <authorList>
            <person name="Brown T."/>
            <person name="Elewa A."/>
            <person name="Iarovenko S."/>
            <person name="Subramanian E."/>
            <person name="Araus A.J."/>
            <person name="Petzold A."/>
            <person name="Susuki M."/>
            <person name="Suzuki K.-i.T."/>
            <person name="Hayashi T."/>
            <person name="Toyoda A."/>
            <person name="Oliveira C."/>
            <person name="Osipova E."/>
            <person name="Leigh N.D."/>
            <person name="Simon A."/>
            <person name="Yun M.H."/>
        </authorList>
    </citation>
    <scope>NUCLEOTIDE SEQUENCE</scope>
    <source>
        <strain evidence="2">20211129_DDA</strain>
        <tissue evidence="2">Liver</tissue>
    </source>
</reference>
<evidence type="ECO:0000256" key="1">
    <source>
        <dbReference type="SAM" id="MobiDB-lite"/>
    </source>
</evidence>
<proteinExistence type="predicted"/>
<feature type="region of interest" description="Disordered" evidence="1">
    <location>
        <begin position="84"/>
        <end position="104"/>
    </location>
</feature>
<evidence type="ECO:0000313" key="3">
    <source>
        <dbReference type="Proteomes" id="UP001066276"/>
    </source>
</evidence>